<dbReference type="STRING" id="1147123.SAMN05443428_10956"/>
<reference evidence="2" key="1">
    <citation type="submission" date="2017-02" db="EMBL/GenBank/DDBJ databases">
        <authorList>
            <person name="Varghese N."/>
            <person name="Submissions S."/>
        </authorList>
    </citation>
    <scope>NUCLEOTIDE SEQUENCE [LARGE SCALE GENOMIC DNA]</scope>
    <source>
        <strain evidence="2">USBA 833</strain>
    </source>
</reference>
<dbReference type="Proteomes" id="UP000190105">
    <property type="component" value="Unassembled WGS sequence"/>
</dbReference>
<keyword evidence="2" id="KW-1185">Reference proteome</keyword>
<proteinExistence type="predicted"/>
<gene>
    <name evidence="1" type="ORF">SAMN05443428_10956</name>
</gene>
<accession>A0A1T4XHQ7</accession>
<sequence>MNNMVFNTDKNSFYSIDVYNNLFVLAAIEGDAYTISGTVGNLPKNQYYLILLINPISSKINVHIKNIYSNTSNASSTYSLILYKNAEIAGTLTSITPVNLNFGSSKNSIILCKNQVASTNPIISGVLLETIYLGYLPYESSYHGALIIPPNNSLSILIQNTDNSSISLSVKILYC</sequence>
<dbReference type="OrthoDB" id="2662649at2"/>
<dbReference type="RefSeq" id="WP_078696488.1">
    <property type="nucleotide sequence ID" value="NZ_FUYH01000009.1"/>
</dbReference>
<evidence type="ECO:0000313" key="1">
    <source>
        <dbReference type="EMBL" id="SKA88973.1"/>
    </source>
</evidence>
<evidence type="ECO:0000313" key="2">
    <source>
        <dbReference type="Proteomes" id="UP000190105"/>
    </source>
</evidence>
<protein>
    <submittedName>
        <fullName evidence="1">Uncharacterized protein</fullName>
    </submittedName>
</protein>
<dbReference type="AlphaFoldDB" id="A0A1T4XHQ7"/>
<name>A0A1T4XHQ7_9CLOT</name>
<dbReference type="EMBL" id="FUYH01000009">
    <property type="protein sequence ID" value="SKA88973.1"/>
    <property type="molecule type" value="Genomic_DNA"/>
</dbReference>
<organism evidence="1 2">
    <name type="scientific">Caloramator quimbayensis</name>
    <dbReference type="NCBI Taxonomy" id="1147123"/>
    <lineage>
        <taxon>Bacteria</taxon>
        <taxon>Bacillati</taxon>
        <taxon>Bacillota</taxon>
        <taxon>Clostridia</taxon>
        <taxon>Eubacteriales</taxon>
        <taxon>Clostridiaceae</taxon>
        <taxon>Caloramator</taxon>
    </lineage>
</organism>